<accession>A0A4U8UJT2</accession>
<feature type="signal peptide" evidence="2">
    <location>
        <begin position="1"/>
        <end position="22"/>
    </location>
</feature>
<reference evidence="3 4" key="2">
    <citation type="journal article" date="2019" name="G3 (Bethesda)">
        <title>Hybrid Assembly of the Genome of the Entomopathogenic Nematode Steinernema carpocapsae Identifies the X-Chromosome.</title>
        <authorList>
            <person name="Serra L."/>
            <person name="Macchietto M."/>
            <person name="Macias-Munoz A."/>
            <person name="McGill C.J."/>
            <person name="Rodriguez I.M."/>
            <person name="Rodriguez B."/>
            <person name="Murad R."/>
            <person name="Mortazavi A."/>
        </authorList>
    </citation>
    <scope>NUCLEOTIDE SEQUENCE [LARGE SCALE GENOMIC DNA]</scope>
    <source>
        <strain evidence="3 4">ALL</strain>
    </source>
</reference>
<feature type="chain" id="PRO_5020810802" evidence="2">
    <location>
        <begin position="23"/>
        <end position="100"/>
    </location>
</feature>
<evidence type="ECO:0000256" key="1">
    <source>
        <dbReference type="SAM" id="Phobius"/>
    </source>
</evidence>
<reference evidence="3 4" key="1">
    <citation type="journal article" date="2015" name="Genome Biol.">
        <title>Comparative genomics of Steinernema reveals deeply conserved gene regulatory networks.</title>
        <authorList>
            <person name="Dillman A.R."/>
            <person name="Macchietto M."/>
            <person name="Porter C.F."/>
            <person name="Rogers A."/>
            <person name="Williams B."/>
            <person name="Antoshechkin I."/>
            <person name="Lee M.M."/>
            <person name="Goodwin Z."/>
            <person name="Lu X."/>
            <person name="Lewis E.E."/>
            <person name="Goodrich-Blair H."/>
            <person name="Stock S.P."/>
            <person name="Adams B.J."/>
            <person name="Sternberg P.W."/>
            <person name="Mortazavi A."/>
        </authorList>
    </citation>
    <scope>NUCLEOTIDE SEQUENCE [LARGE SCALE GENOMIC DNA]</scope>
    <source>
        <strain evidence="3 4">ALL</strain>
    </source>
</reference>
<keyword evidence="1" id="KW-0812">Transmembrane</keyword>
<sequence length="100" mass="10749">MERFHYLCGAVTLLPLVTLLLAHWNISRNLPSGICACGLSFSRVIGAAVQGYVFYVVIIFVSLREAAWPSVPVCSAIGFVAAYVAGNLAATMFHYLTGLP</sequence>
<name>A0A4U8UJT2_STECR</name>
<evidence type="ECO:0000256" key="2">
    <source>
        <dbReference type="SAM" id="SignalP"/>
    </source>
</evidence>
<feature type="transmembrane region" description="Helical" evidence="1">
    <location>
        <begin position="73"/>
        <end position="96"/>
    </location>
</feature>
<dbReference type="Proteomes" id="UP000298663">
    <property type="component" value="Unassembled WGS sequence"/>
</dbReference>
<proteinExistence type="predicted"/>
<feature type="transmembrane region" description="Helical" evidence="1">
    <location>
        <begin position="38"/>
        <end position="61"/>
    </location>
</feature>
<evidence type="ECO:0000313" key="3">
    <source>
        <dbReference type="EMBL" id="TMS33144.1"/>
    </source>
</evidence>
<dbReference type="EMBL" id="AZBU02000001">
    <property type="protein sequence ID" value="TMS33144.1"/>
    <property type="molecule type" value="Genomic_DNA"/>
</dbReference>
<keyword evidence="1" id="KW-1133">Transmembrane helix</keyword>
<evidence type="ECO:0000313" key="4">
    <source>
        <dbReference type="Proteomes" id="UP000298663"/>
    </source>
</evidence>
<keyword evidence="4" id="KW-1185">Reference proteome</keyword>
<keyword evidence="2" id="KW-0732">Signal</keyword>
<comment type="caution">
    <text evidence="3">The sequence shown here is derived from an EMBL/GenBank/DDBJ whole genome shotgun (WGS) entry which is preliminary data.</text>
</comment>
<protein>
    <submittedName>
        <fullName evidence="3">Uncharacterized protein</fullName>
    </submittedName>
</protein>
<dbReference type="AlphaFoldDB" id="A0A4U8UJT2"/>
<gene>
    <name evidence="3" type="ORF">L596_000918</name>
</gene>
<organism evidence="3 4">
    <name type="scientific">Steinernema carpocapsae</name>
    <name type="common">Entomopathogenic nematode</name>
    <dbReference type="NCBI Taxonomy" id="34508"/>
    <lineage>
        <taxon>Eukaryota</taxon>
        <taxon>Metazoa</taxon>
        <taxon>Ecdysozoa</taxon>
        <taxon>Nematoda</taxon>
        <taxon>Chromadorea</taxon>
        <taxon>Rhabditida</taxon>
        <taxon>Tylenchina</taxon>
        <taxon>Panagrolaimomorpha</taxon>
        <taxon>Strongyloidoidea</taxon>
        <taxon>Steinernematidae</taxon>
        <taxon>Steinernema</taxon>
    </lineage>
</organism>
<keyword evidence="1" id="KW-0472">Membrane</keyword>